<proteinExistence type="predicted"/>
<protein>
    <submittedName>
        <fullName evidence="1">Unnamed protein product</fullName>
    </submittedName>
</protein>
<gene>
    <name evidence="1" type="ORF">Aory04_000435000</name>
</gene>
<evidence type="ECO:0000313" key="2">
    <source>
        <dbReference type="Proteomes" id="UP001165205"/>
    </source>
</evidence>
<reference evidence="1" key="1">
    <citation type="submission" date="2023-04" db="EMBL/GenBank/DDBJ databases">
        <title>Aspergillus oryzae NBRC 4228.</title>
        <authorList>
            <person name="Ichikawa N."/>
            <person name="Sato H."/>
            <person name="Tonouchi N."/>
        </authorList>
    </citation>
    <scope>NUCLEOTIDE SEQUENCE</scope>
    <source>
        <strain evidence="1">NBRC 4228</strain>
    </source>
</reference>
<accession>A0AAN4YIW9</accession>
<organism evidence="1 2">
    <name type="scientific">Aspergillus oryzae</name>
    <name type="common">Yellow koji mold</name>
    <dbReference type="NCBI Taxonomy" id="5062"/>
    <lineage>
        <taxon>Eukaryota</taxon>
        <taxon>Fungi</taxon>
        <taxon>Dikarya</taxon>
        <taxon>Ascomycota</taxon>
        <taxon>Pezizomycotina</taxon>
        <taxon>Eurotiomycetes</taxon>
        <taxon>Eurotiomycetidae</taxon>
        <taxon>Eurotiales</taxon>
        <taxon>Aspergillaceae</taxon>
        <taxon>Aspergillus</taxon>
        <taxon>Aspergillus subgen. Circumdati</taxon>
    </lineage>
</organism>
<evidence type="ECO:0000313" key="1">
    <source>
        <dbReference type="EMBL" id="GMG27795.1"/>
    </source>
</evidence>
<name>A0AAN4YIW9_ASPOZ</name>
<comment type="caution">
    <text evidence="1">The sequence shown here is derived from an EMBL/GenBank/DDBJ whole genome shotgun (WGS) entry which is preliminary data.</text>
</comment>
<dbReference type="Proteomes" id="UP001165205">
    <property type="component" value="Unassembled WGS sequence"/>
</dbReference>
<dbReference type="EMBL" id="BSYA01000038">
    <property type="protein sequence ID" value="GMG27795.1"/>
    <property type="molecule type" value="Genomic_DNA"/>
</dbReference>
<dbReference type="AlphaFoldDB" id="A0AAN4YIW9"/>
<sequence>MDTTSRTPGSYFQYFLRSAKSSSLQFHLWVHRMVKQYCMNLRATGRGVVAVIAATASDAHSIKHKVGAAVISTENVIILTVTHRSCNIYESDIGNGDSVRRFAGRTAIQVVLLHIDTVVANVGQGDVLVANVVDLAGLTRVSLDSTTVLAADHLRIGEGDSVNRVVALAANRADAKTMTTVAVHSVDDDICSASHRDTVILVVHPGVLQGEVAAFLDIEAVGIVCRRVTIALAVGGIAGGIVEGQAGDSKVLGAFNLEAVDGPVLDVEVLDAGVVHVLHYEKVVGPNEISSGFCLVVFLKTDLSEPPLEPWPSQYAAPLPSMTCPSTPVMVTLVPETTIGSKSLSAVSPNVYTTS</sequence>